<evidence type="ECO:0000256" key="1">
    <source>
        <dbReference type="ARBA" id="ARBA00023172"/>
    </source>
</evidence>
<comment type="caution">
    <text evidence="2">The sequence shown here is derived from an EMBL/GenBank/DDBJ whole genome shotgun (WGS) entry which is preliminary data.</text>
</comment>
<feature type="non-terminal residue" evidence="2">
    <location>
        <position position="1"/>
    </location>
</feature>
<proteinExistence type="predicted"/>
<dbReference type="InterPro" id="IPR011010">
    <property type="entry name" value="DNA_brk_join_enz"/>
</dbReference>
<keyword evidence="1" id="KW-0233">DNA recombination</keyword>
<dbReference type="GO" id="GO:0003677">
    <property type="term" value="F:DNA binding"/>
    <property type="evidence" value="ECO:0007669"/>
    <property type="project" value="InterPro"/>
</dbReference>
<protein>
    <recommendedName>
        <fullName evidence="3">Tyr recombinase domain-containing protein</fullName>
    </recommendedName>
</protein>
<dbReference type="GO" id="GO:0015074">
    <property type="term" value="P:DNA integration"/>
    <property type="evidence" value="ECO:0007669"/>
    <property type="project" value="InterPro"/>
</dbReference>
<dbReference type="InterPro" id="IPR013762">
    <property type="entry name" value="Integrase-like_cat_sf"/>
</dbReference>
<dbReference type="GO" id="GO:0006310">
    <property type="term" value="P:DNA recombination"/>
    <property type="evidence" value="ECO:0007669"/>
    <property type="project" value="UniProtKB-KW"/>
</dbReference>
<evidence type="ECO:0000313" key="2">
    <source>
        <dbReference type="EMBL" id="KKL85269.1"/>
    </source>
</evidence>
<sequence>NKMKRVLFPQQSLTITEIRRSFVNLCAQKGIDPLILRQIMGHNSLATTMKYYLTVQEQQLREVWEKNF</sequence>
<gene>
    <name evidence="2" type="ORF">LCGC14_1956450</name>
</gene>
<evidence type="ECO:0008006" key="3">
    <source>
        <dbReference type="Google" id="ProtNLM"/>
    </source>
</evidence>
<reference evidence="2" key="1">
    <citation type="journal article" date="2015" name="Nature">
        <title>Complex archaea that bridge the gap between prokaryotes and eukaryotes.</title>
        <authorList>
            <person name="Spang A."/>
            <person name="Saw J.H."/>
            <person name="Jorgensen S.L."/>
            <person name="Zaremba-Niedzwiedzka K."/>
            <person name="Martijn J."/>
            <person name="Lind A.E."/>
            <person name="van Eijk R."/>
            <person name="Schleper C."/>
            <person name="Guy L."/>
            <person name="Ettema T.J."/>
        </authorList>
    </citation>
    <scope>NUCLEOTIDE SEQUENCE</scope>
</reference>
<dbReference type="Gene3D" id="1.10.443.10">
    <property type="entry name" value="Intergrase catalytic core"/>
    <property type="match status" value="1"/>
</dbReference>
<dbReference type="SUPFAM" id="SSF56349">
    <property type="entry name" value="DNA breaking-rejoining enzymes"/>
    <property type="match status" value="1"/>
</dbReference>
<organism evidence="2">
    <name type="scientific">marine sediment metagenome</name>
    <dbReference type="NCBI Taxonomy" id="412755"/>
    <lineage>
        <taxon>unclassified sequences</taxon>
        <taxon>metagenomes</taxon>
        <taxon>ecological metagenomes</taxon>
    </lineage>
</organism>
<dbReference type="AlphaFoldDB" id="A0A0F9FFY3"/>
<name>A0A0F9FFY3_9ZZZZ</name>
<dbReference type="EMBL" id="LAZR01021455">
    <property type="protein sequence ID" value="KKL85269.1"/>
    <property type="molecule type" value="Genomic_DNA"/>
</dbReference>
<accession>A0A0F9FFY3</accession>